<dbReference type="PANTHER" id="PTHR35936">
    <property type="entry name" value="MEMBRANE-BOUND LYTIC MUREIN TRANSGLYCOSYLASE F"/>
    <property type="match status" value="1"/>
</dbReference>
<keyword evidence="3" id="KW-0812">Transmembrane</keyword>
<feature type="region of interest" description="Disordered" evidence="2">
    <location>
        <begin position="1"/>
        <end position="29"/>
    </location>
</feature>
<dbReference type="Pfam" id="PF00497">
    <property type="entry name" value="SBP_bac_3"/>
    <property type="match status" value="1"/>
</dbReference>
<dbReference type="AlphaFoldDB" id="A0A2V1JXG9"/>
<evidence type="ECO:0000256" key="3">
    <source>
        <dbReference type="SAM" id="Phobius"/>
    </source>
</evidence>
<evidence type="ECO:0000259" key="4">
    <source>
        <dbReference type="SMART" id="SM00062"/>
    </source>
</evidence>
<protein>
    <recommendedName>
        <fullName evidence="4">Solute-binding protein family 3/N-terminal domain-containing protein</fullName>
    </recommendedName>
</protein>
<dbReference type="PANTHER" id="PTHR35936:SF17">
    <property type="entry name" value="ARGININE-BINDING EXTRACELLULAR PROTEIN ARTP"/>
    <property type="match status" value="1"/>
</dbReference>
<keyword evidence="3" id="KW-0472">Membrane</keyword>
<proteinExistence type="predicted"/>
<sequence>MPDRKYSRADLRLPATASNHRPAIPQQSRRIGRRTRGIVCLLMLVAATLCLATVWRSGALAGVDAQAAVIPPSSSDRAMRPLRIGLLPSAMPLDDGTRRYTEEGFEALLAQALADTLARPLELVPLPADAQATALLGAQVDAVLSRPEADHRDTRLLWLDTRFESGLSVAMRSDTDIRTWQDLAGRTLCLSAADPRSLALAQSLDAHIRVLRAPGQALALVRSGDCDASLHAQAQLAALFDHQDWQKFSATLPPQDTTRLALAVSPAAPAMAAALQQALTALDRPAAWQERTHQWATDVAFDAYLDQVGTDCH</sequence>
<dbReference type="Gene3D" id="3.40.190.10">
    <property type="entry name" value="Periplasmic binding protein-like II"/>
    <property type="match status" value="2"/>
</dbReference>
<dbReference type="EMBL" id="QETA01000006">
    <property type="protein sequence ID" value="PWF21923.1"/>
    <property type="molecule type" value="Genomic_DNA"/>
</dbReference>
<feature type="domain" description="Solute-binding protein family 3/N-terminal" evidence="4">
    <location>
        <begin position="81"/>
        <end position="299"/>
    </location>
</feature>
<name>A0A2V1JXG9_9BURK</name>
<gene>
    <name evidence="5" type="ORF">DD235_14145</name>
</gene>
<evidence type="ECO:0000313" key="6">
    <source>
        <dbReference type="Proteomes" id="UP000245212"/>
    </source>
</evidence>
<dbReference type="SMART" id="SM00062">
    <property type="entry name" value="PBPb"/>
    <property type="match status" value="1"/>
</dbReference>
<dbReference type="SUPFAM" id="SSF53850">
    <property type="entry name" value="Periplasmic binding protein-like II"/>
    <property type="match status" value="1"/>
</dbReference>
<feature type="compositionally biased region" description="Basic and acidic residues" evidence="2">
    <location>
        <begin position="1"/>
        <end position="11"/>
    </location>
</feature>
<evidence type="ECO:0000256" key="2">
    <source>
        <dbReference type="SAM" id="MobiDB-lite"/>
    </source>
</evidence>
<comment type="caution">
    <text evidence="5">The sequence shown here is derived from an EMBL/GenBank/DDBJ whole genome shotgun (WGS) entry which is preliminary data.</text>
</comment>
<evidence type="ECO:0000256" key="1">
    <source>
        <dbReference type="ARBA" id="ARBA00022729"/>
    </source>
</evidence>
<dbReference type="InterPro" id="IPR001638">
    <property type="entry name" value="Solute-binding_3/MltF_N"/>
</dbReference>
<evidence type="ECO:0000313" key="5">
    <source>
        <dbReference type="EMBL" id="PWF21923.1"/>
    </source>
</evidence>
<accession>A0A2V1JXG9</accession>
<dbReference type="Proteomes" id="UP000245212">
    <property type="component" value="Unassembled WGS sequence"/>
</dbReference>
<keyword evidence="3" id="KW-1133">Transmembrane helix</keyword>
<reference evidence="6" key="1">
    <citation type="submission" date="2018-05" db="EMBL/GenBank/DDBJ databases">
        <authorList>
            <person name="Li Y."/>
        </authorList>
    </citation>
    <scope>NUCLEOTIDE SEQUENCE [LARGE SCALE GENOMIC DNA]</scope>
    <source>
        <strain evidence="6">3d-2-2</strain>
    </source>
</reference>
<organism evidence="5 6">
    <name type="scientific">Corticimicrobacter populi</name>
    <dbReference type="NCBI Taxonomy" id="2175229"/>
    <lineage>
        <taxon>Bacteria</taxon>
        <taxon>Pseudomonadati</taxon>
        <taxon>Pseudomonadota</taxon>
        <taxon>Betaproteobacteria</taxon>
        <taxon>Burkholderiales</taxon>
        <taxon>Alcaligenaceae</taxon>
        <taxon>Corticimicrobacter</taxon>
    </lineage>
</organism>
<feature type="transmembrane region" description="Helical" evidence="3">
    <location>
        <begin position="37"/>
        <end position="55"/>
    </location>
</feature>
<keyword evidence="6" id="KW-1185">Reference proteome</keyword>
<keyword evidence="1" id="KW-0732">Signal</keyword>